<reference evidence="2 3" key="1">
    <citation type="submission" date="2019-03" db="EMBL/GenBank/DDBJ databases">
        <title>Thermus tengchongensis species for the arsenic transformation mechanism.</title>
        <authorList>
            <person name="Yuan G.C."/>
        </authorList>
    </citation>
    <scope>NUCLEOTIDE SEQUENCE [LARGE SCALE GENOMIC DNA]</scope>
    <source>
        <strain evidence="2 3">15W</strain>
    </source>
</reference>
<gene>
    <name evidence="2" type="ORF">E0687_05820</name>
</gene>
<evidence type="ECO:0000256" key="1">
    <source>
        <dbReference type="SAM" id="MobiDB-lite"/>
    </source>
</evidence>
<dbReference type="EMBL" id="SJZF01000008">
    <property type="protein sequence ID" value="TFU26570.1"/>
    <property type="molecule type" value="Genomic_DNA"/>
</dbReference>
<dbReference type="Pfam" id="PF13384">
    <property type="entry name" value="HTH_23"/>
    <property type="match status" value="1"/>
</dbReference>
<protein>
    <submittedName>
        <fullName evidence="2">Helix-turn-helix domain-containing protein</fullName>
    </submittedName>
</protein>
<dbReference type="Proteomes" id="UP000297668">
    <property type="component" value="Unassembled WGS sequence"/>
</dbReference>
<accession>A0A4Y9FD67</accession>
<comment type="caution">
    <text evidence="2">The sequence shown here is derived from an EMBL/GenBank/DDBJ whole genome shotgun (WGS) entry which is preliminary data.</text>
</comment>
<name>A0A4Y9FD67_9DEIN</name>
<proteinExistence type="predicted"/>
<evidence type="ECO:0000313" key="3">
    <source>
        <dbReference type="Proteomes" id="UP000297668"/>
    </source>
</evidence>
<organism evidence="2 3">
    <name type="scientific">Thermus tengchongensis</name>
    <dbReference type="NCBI Taxonomy" id="1214928"/>
    <lineage>
        <taxon>Bacteria</taxon>
        <taxon>Thermotogati</taxon>
        <taxon>Deinococcota</taxon>
        <taxon>Deinococci</taxon>
        <taxon>Thermales</taxon>
        <taxon>Thermaceae</taxon>
        <taxon>Thermus</taxon>
    </lineage>
</organism>
<feature type="compositionally biased region" description="Basic residues" evidence="1">
    <location>
        <begin position="268"/>
        <end position="279"/>
    </location>
</feature>
<sequence>MPAPLRTHLSPEEDAQLRELETNPVVPHKVRRRAQAVRLAAQGWTAPRIARHLGLDRSPAGGSLGGAVLHPLPSGDGAAEAPGPGVPVEANAVRAGGDGVAAGEGVVAAAAVLREHGGAEARGGGGVEEAAGALGEGRGAKSMQGYLSGSYRARGSARLPLSAPHLHAHEGVGVSHHHQAPLPKPVLQHGGFEAPRGVHQINPAQKPLWGDLPHLVQGRFLPQVIVQAHQLRLPKVLRHAGGKAYRGNREAPPKEAFQNRVPLRGVVHHQRPPHGKRPIPKGLEARWPKHHASS</sequence>
<evidence type="ECO:0000313" key="2">
    <source>
        <dbReference type="EMBL" id="TFU26570.1"/>
    </source>
</evidence>
<dbReference type="AlphaFoldDB" id="A0A4Y9FD67"/>
<feature type="region of interest" description="Disordered" evidence="1">
    <location>
        <begin position="268"/>
        <end position="294"/>
    </location>
</feature>